<dbReference type="CDD" id="cd16279">
    <property type="entry name" value="metallo-hydrolase-like_MBL-fold"/>
    <property type="match status" value="1"/>
</dbReference>
<reference evidence="1 2" key="1">
    <citation type="submission" date="2016-12" db="EMBL/GenBank/DDBJ databases">
        <title>The genome of dimorphic prosthecate Glycocaulis alkaliphilus 6b-8t, isolated from crude oil dictates its adaptability in petroleum environments.</title>
        <authorList>
            <person name="Wu X.-L."/>
            <person name="Geng S."/>
        </authorList>
    </citation>
    <scope>NUCLEOTIDE SEQUENCE [LARGE SCALE GENOMIC DNA]</scope>
    <source>
        <strain evidence="1 2">6B-8</strain>
    </source>
</reference>
<dbReference type="PANTHER" id="PTHR42663:SF6">
    <property type="entry name" value="HYDROLASE C777.06C-RELATED"/>
    <property type="match status" value="1"/>
</dbReference>
<dbReference type="InterPro" id="IPR036866">
    <property type="entry name" value="RibonucZ/Hydroxyglut_hydro"/>
</dbReference>
<dbReference type="AlphaFoldDB" id="A0A3T0E9D4"/>
<dbReference type="Gene3D" id="3.60.15.10">
    <property type="entry name" value="Ribonuclease Z/Hydroxyacylglutathione hydrolase-like"/>
    <property type="match status" value="1"/>
</dbReference>
<dbReference type="OrthoDB" id="9781189at2"/>
<dbReference type="EMBL" id="CP018911">
    <property type="protein sequence ID" value="AZU04055.1"/>
    <property type="molecule type" value="Genomic_DNA"/>
</dbReference>
<dbReference type="Proteomes" id="UP000286954">
    <property type="component" value="Chromosome"/>
</dbReference>
<dbReference type="Pfam" id="PF12706">
    <property type="entry name" value="Lactamase_B_2"/>
    <property type="match status" value="1"/>
</dbReference>
<keyword evidence="2" id="KW-1185">Reference proteome</keyword>
<dbReference type="PANTHER" id="PTHR42663">
    <property type="entry name" value="HYDROLASE C777.06C-RELATED-RELATED"/>
    <property type="match status" value="1"/>
</dbReference>
<sequence length="286" mass="31134">MSGLLRITLLGCGSSGGVPRVDGDWGDCDPAEPKNYRTRCSLLIERAASLSALANDAQITRLIIDTSPDFRFQMLRERVHDLDGVAFTHDHADQSHGIDDLRAIVYRRRARLLAYMADFTYEALFARFGYIFETPAGSGYPPILEPVVLPEDGGFSVDGAGGRIEGRFFTVDHGSVPCSGVRIGPVAYTPDVKEMPNSAFDAISGISLWIADALREKPHPSHSHLDQTLGWATRAGVASTVLTNMHIDMDYRTVLARCPDGVRPGYDGLKLVLNEITGEILAADST</sequence>
<protein>
    <submittedName>
        <fullName evidence="1">Beta-lactamase-like protein</fullName>
    </submittedName>
</protein>
<dbReference type="SUPFAM" id="SSF56281">
    <property type="entry name" value="Metallo-hydrolase/oxidoreductase"/>
    <property type="match status" value="1"/>
</dbReference>
<accession>A0A3T0E9D4</accession>
<dbReference type="KEGG" id="gak:X907_1522"/>
<dbReference type="InterPro" id="IPR001279">
    <property type="entry name" value="Metallo-B-lactamas"/>
</dbReference>
<proteinExistence type="predicted"/>
<evidence type="ECO:0000313" key="2">
    <source>
        <dbReference type="Proteomes" id="UP000286954"/>
    </source>
</evidence>
<organism evidence="1 2">
    <name type="scientific">Glycocaulis alkaliphilus</name>
    <dbReference type="NCBI Taxonomy" id="1434191"/>
    <lineage>
        <taxon>Bacteria</taxon>
        <taxon>Pseudomonadati</taxon>
        <taxon>Pseudomonadota</taxon>
        <taxon>Alphaproteobacteria</taxon>
        <taxon>Maricaulales</taxon>
        <taxon>Maricaulaceae</taxon>
        <taxon>Glycocaulis</taxon>
    </lineage>
</organism>
<name>A0A3T0E9D4_9PROT</name>
<dbReference type="RefSeq" id="WP_127566770.1">
    <property type="nucleotide sequence ID" value="NZ_BMFB01000003.1"/>
</dbReference>
<evidence type="ECO:0000313" key="1">
    <source>
        <dbReference type="EMBL" id="AZU04055.1"/>
    </source>
</evidence>
<gene>
    <name evidence="1" type="ORF">X907_1522</name>
</gene>